<evidence type="ECO:0000256" key="6">
    <source>
        <dbReference type="ARBA" id="ARBA00022801"/>
    </source>
</evidence>
<protein>
    <recommendedName>
        <fullName evidence="10">Endo-chitosanase</fullName>
        <ecNumber evidence="10">3.2.1.132</ecNumber>
    </recommendedName>
</protein>
<feature type="compositionally biased region" description="Low complexity" evidence="11">
    <location>
        <begin position="295"/>
        <end position="326"/>
    </location>
</feature>
<comment type="similarity">
    <text evidence="3 10">Belongs to the glycosyl hydrolase 75 family.</text>
</comment>
<dbReference type="GO" id="GO:0016977">
    <property type="term" value="F:chitosanase activity"/>
    <property type="evidence" value="ECO:0007669"/>
    <property type="project" value="UniProtKB-EC"/>
</dbReference>
<keyword evidence="4" id="KW-0964">Secreted</keyword>
<evidence type="ECO:0000313" key="13">
    <source>
        <dbReference type="Proteomes" id="UP000191500"/>
    </source>
</evidence>
<dbReference type="Proteomes" id="UP000191500">
    <property type="component" value="Unassembled WGS sequence"/>
</dbReference>
<dbReference type="EC" id="3.2.1.132" evidence="10"/>
<evidence type="ECO:0000256" key="8">
    <source>
        <dbReference type="ARBA" id="ARBA00023295"/>
    </source>
</evidence>
<evidence type="ECO:0000313" key="12">
    <source>
        <dbReference type="EMBL" id="OQE35243.1"/>
    </source>
</evidence>
<feature type="region of interest" description="Disordered" evidence="11">
    <location>
        <begin position="237"/>
        <end position="326"/>
    </location>
</feature>
<keyword evidence="6 10" id="KW-0378">Hydrolase</keyword>
<evidence type="ECO:0000256" key="7">
    <source>
        <dbReference type="ARBA" id="ARBA00023277"/>
    </source>
</evidence>
<dbReference type="EMBL" id="MDDG01000014">
    <property type="protein sequence ID" value="OQE35243.1"/>
    <property type="molecule type" value="Genomic_DNA"/>
</dbReference>
<sequence>MHIFSTLILSSVGLAFAYDVPANLEAIYKAHKTGSCKKPLAKGLDDGHKDGHDMGYCGDIDGSIFLYSTRGGFYGDMDIDCDGANRLNGDCGDDNSGQSQTAFMGDLKPYHIDDLDAGIHPYVVFGTKGYDPEEDGMKPLSVMAVVCGGKLHYAIWGDTNGHTSTGEASLSLGQLCFPDGDITGDNGHTAKDVLYIGFKGKSAVPGSEAAWKAKNSHEFEDSIKTLGDKLVAGLGSGGSAHSWSSGSSSSFVTSARTTKSKAGGHKSTTPVWGGESTTSETNKRTSTSSRDSGKTTTRATTATRATTTTRTTTATSATAATGKSCH</sequence>
<keyword evidence="8 10" id="KW-0326">Glycosidase</keyword>
<feature type="compositionally biased region" description="Polar residues" evidence="11">
    <location>
        <begin position="266"/>
        <end position="290"/>
    </location>
</feature>
<dbReference type="Pfam" id="PF07335">
    <property type="entry name" value="Glyco_hydro_75"/>
    <property type="match status" value="1"/>
</dbReference>
<organism evidence="12 13">
    <name type="scientific">Penicillium coprophilum</name>
    <dbReference type="NCBI Taxonomy" id="36646"/>
    <lineage>
        <taxon>Eukaryota</taxon>
        <taxon>Fungi</taxon>
        <taxon>Dikarya</taxon>
        <taxon>Ascomycota</taxon>
        <taxon>Pezizomycotina</taxon>
        <taxon>Eurotiomycetes</taxon>
        <taxon>Eurotiomycetidae</taxon>
        <taxon>Eurotiales</taxon>
        <taxon>Aspergillaceae</taxon>
        <taxon>Penicillium</taxon>
    </lineage>
</organism>
<comment type="subcellular location">
    <subcellularLocation>
        <location evidence="2 10">Secreted</location>
    </subcellularLocation>
</comment>
<keyword evidence="7" id="KW-0119">Carbohydrate metabolism</keyword>
<comment type="function">
    <text evidence="10">Chitosanase catalyzing the endo-type cleavage of chitosan, the deacylated form of chitin. Chitosanase may be crucial in the degradation of the deacetylated portion of chitin in the fungal cell wall.</text>
</comment>
<evidence type="ECO:0000256" key="3">
    <source>
        <dbReference type="ARBA" id="ARBA00007799"/>
    </source>
</evidence>
<dbReference type="AlphaFoldDB" id="A0A1V6UBD8"/>
<proteinExistence type="inferred from homology"/>
<evidence type="ECO:0000256" key="1">
    <source>
        <dbReference type="ARBA" id="ARBA00000405"/>
    </source>
</evidence>
<feature type="chain" id="PRO_5011831072" description="Endo-chitosanase" evidence="10">
    <location>
        <begin position="18"/>
        <end position="326"/>
    </location>
</feature>
<gene>
    <name evidence="12" type="ORF">PENCOP_c014G02906</name>
</gene>
<name>A0A1V6UBD8_9EURO</name>
<evidence type="ECO:0000256" key="11">
    <source>
        <dbReference type="SAM" id="MobiDB-lite"/>
    </source>
</evidence>
<keyword evidence="5 10" id="KW-0732">Signal</keyword>
<dbReference type="GO" id="GO:0000272">
    <property type="term" value="P:polysaccharide catabolic process"/>
    <property type="evidence" value="ECO:0007669"/>
    <property type="project" value="UniProtKB-KW"/>
</dbReference>
<dbReference type="PANTHER" id="PTHR42061:SF9">
    <property type="entry name" value="ENDO-CHITOSANASE"/>
    <property type="match status" value="1"/>
</dbReference>
<dbReference type="InterPro" id="IPR009939">
    <property type="entry name" value="Chitosanase_fungal"/>
</dbReference>
<evidence type="ECO:0000256" key="9">
    <source>
        <dbReference type="ARBA" id="ARBA00023326"/>
    </source>
</evidence>
<evidence type="ECO:0000256" key="4">
    <source>
        <dbReference type="ARBA" id="ARBA00022525"/>
    </source>
</evidence>
<accession>A0A1V6UBD8</accession>
<dbReference type="GO" id="GO:0005576">
    <property type="term" value="C:extracellular region"/>
    <property type="evidence" value="ECO:0007669"/>
    <property type="project" value="UniProtKB-SubCell"/>
</dbReference>
<comment type="catalytic activity">
    <reaction evidence="1 10">
        <text>Endohydrolysis of beta-(1-&gt;4)-linkages between D-glucosamine residues in a partly acetylated chitosan.</text>
        <dbReference type="EC" id="3.2.1.132"/>
    </reaction>
</comment>
<feature type="compositionally biased region" description="Low complexity" evidence="11">
    <location>
        <begin position="239"/>
        <end position="250"/>
    </location>
</feature>
<evidence type="ECO:0000256" key="5">
    <source>
        <dbReference type="ARBA" id="ARBA00022729"/>
    </source>
</evidence>
<reference evidence="13" key="1">
    <citation type="journal article" date="2017" name="Nat. Microbiol.">
        <title>Global analysis of biosynthetic gene clusters reveals vast potential of secondary metabolite production in Penicillium species.</title>
        <authorList>
            <person name="Nielsen J.C."/>
            <person name="Grijseels S."/>
            <person name="Prigent S."/>
            <person name="Ji B."/>
            <person name="Dainat J."/>
            <person name="Nielsen K.F."/>
            <person name="Frisvad J.C."/>
            <person name="Workman M."/>
            <person name="Nielsen J."/>
        </authorList>
    </citation>
    <scope>NUCLEOTIDE SEQUENCE [LARGE SCALE GENOMIC DNA]</scope>
    <source>
        <strain evidence="13">IBT 31321</strain>
    </source>
</reference>
<evidence type="ECO:0000256" key="10">
    <source>
        <dbReference type="RuleBase" id="RU361208"/>
    </source>
</evidence>
<evidence type="ECO:0000256" key="2">
    <source>
        <dbReference type="ARBA" id="ARBA00004613"/>
    </source>
</evidence>
<feature type="signal peptide" evidence="10">
    <location>
        <begin position="1"/>
        <end position="17"/>
    </location>
</feature>
<keyword evidence="13" id="KW-1185">Reference proteome</keyword>
<keyword evidence="9 10" id="KW-0624">Polysaccharide degradation</keyword>
<comment type="caution">
    <text evidence="12">The sequence shown here is derived from an EMBL/GenBank/DDBJ whole genome shotgun (WGS) entry which is preliminary data.</text>
</comment>
<dbReference type="PANTHER" id="PTHR42061">
    <property type="entry name" value="ENDO-CHITOSANASE"/>
    <property type="match status" value="1"/>
</dbReference>